<dbReference type="OrthoDB" id="9451547at2759"/>
<dbReference type="GO" id="GO:1903452">
    <property type="term" value="P:positive regulation of G1 to G0 transition"/>
    <property type="evidence" value="ECO:0007669"/>
    <property type="project" value="EnsemblFungi"/>
</dbReference>
<dbReference type="GO" id="GO:0045944">
    <property type="term" value="P:positive regulation of transcription by RNA polymerase II"/>
    <property type="evidence" value="ECO:0007669"/>
    <property type="project" value="EnsemblFungi"/>
</dbReference>
<dbReference type="GO" id="GO:1903293">
    <property type="term" value="C:phosphatase complex"/>
    <property type="evidence" value="ECO:0007669"/>
    <property type="project" value="EnsemblFungi"/>
</dbReference>
<organism evidence="2 3">
    <name type="scientific">Ascoidea rubescens DSM 1968</name>
    <dbReference type="NCBI Taxonomy" id="1344418"/>
    <lineage>
        <taxon>Eukaryota</taxon>
        <taxon>Fungi</taxon>
        <taxon>Dikarya</taxon>
        <taxon>Ascomycota</taxon>
        <taxon>Saccharomycotina</taxon>
        <taxon>Saccharomycetes</taxon>
        <taxon>Ascoideaceae</taxon>
        <taxon>Ascoidea</taxon>
    </lineage>
</organism>
<dbReference type="GO" id="GO:0019903">
    <property type="term" value="F:protein phosphatase binding"/>
    <property type="evidence" value="ECO:0007669"/>
    <property type="project" value="EnsemblFungi"/>
</dbReference>
<proteinExistence type="predicted"/>
<dbReference type="GO" id="GO:0034198">
    <property type="term" value="P:cellular response to amino acid starvation"/>
    <property type="evidence" value="ECO:0007669"/>
    <property type="project" value="EnsemblFungi"/>
</dbReference>
<dbReference type="GO" id="GO:0004721">
    <property type="term" value="F:phosphoprotein phosphatase activity"/>
    <property type="evidence" value="ECO:0007669"/>
    <property type="project" value="EnsemblFungi"/>
</dbReference>
<dbReference type="InParanoid" id="A0A1D2V9E4"/>
<reference evidence="3" key="1">
    <citation type="submission" date="2016-05" db="EMBL/GenBank/DDBJ databases">
        <title>Comparative genomics of biotechnologically important yeasts.</title>
        <authorList>
            <consortium name="DOE Joint Genome Institute"/>
            <person name="Riley R."/>
            <person name="Haridas S."/>
            <person name="Wolfe K.H."/>
            <person name="Lopes M.R."/>
            <person name="Hittinger C.T."/>
            <person name="Goker M."/>
            <person name="Salamov A."/>
            <person name="Wisecaver J."/>
            <person name="Long T.M."/>
            <person name="Aerts A.L."/>
            <person name="Barry K."/>
            <person name="Choi C."/>
            <person name="Clum A."/>
            <person name="Coughlan A.Y."/>
            <person name="Deshpande S."/>
            <person name="Douglass A.P."/>
            <person name="Hanson S.J."/>
            <person name="Klenk H.-P."/>
            <person name="Labutti K."/>
            <person name="Lapidus A."/>
            <person name="Lindquist E."/>
            <person name="Lipzen A."/>
            <person name="Meier-Kolthoff J.P."/>
            <person name="Ohm R.A."/>
            <person name="Otillar R.P."/>
            <person name="Pangilinan J."/>
            <person name="Peng Y."/>
            <person name="Rokas A."/>
            <person name="Rosa C.A."/>
            <person name="Scheuner C."/>
            <person name="Sibirny A.A."/>
            <person name="Slot J.C."/>
            <person name="Stielow J.B."/>
            <person name="Sun H."/>
            <person name="Kurtzman C.P."/>
            <person name="Blackwell M."/>
            <person name="Grigoriev I.V."/>
            <person name="Jeffries T.W."/>
        </authorList>
    </citation>
    <scope>NUCLEOTIDE SEQUENCE [LARGE SCALE GENOMIC DNA]</scope>
    <source>
        <strain evidence="3">DSM 1968</strain>
    </source>
</reference>
<feature type="region of interest" description="Disordered" evidence="1">
    <location>
        <begin position="234"/>
        <end position="262"/>
    </location>
</feature>
<dbReference type="GO" id="GO:0042542">
    <property type="term" value="P:response to hydrogen peroxide"/>
    <property type="evidence" value="ECO:0007669"/>
    <property type="project" value="EnsemblFungi"/>
</dbReference>
<dbReference type="InterPro" id="IPR011333">
    <property type="entry name" value="SKP1/BTB/POZ_sf"/>
</dbReference>
<evidence type="ECO:0000313" key="2">
    <source>
        <dbReference type="EMBL" id="ODV58280.1"/>
    </source>
</evidence>
<feature type="non-terminal residue" evidence="2">
    <location>
        <position position="1"/>
    </location>
</feature>
<dbReference type="GO" id="GO:0006897">
    <property type="term" value="P:endocytosis"/>
    <property type="evidence" value="ECO:0007669"/>
    <property type="project" value="EnsemblFungi"/>
</dbReference>
<dbReference type="STRING" id="1344418.A0A1D2V9E4"/>
<dbReference type="GO" id="GO:0000423">
    <property type="term" value="P:mitophagy"/>
    <property type="evidence" value="ECO:0007669"/>
    <property type="project" value="EnsemblFungi"/>
</dbReference>
<dbReference type="AlphaFoldDB" id="A0A1D2V9E4"/>
<dbReference type="GO" id="GO:0009651">
    <property type="term" value="P:response to salt stress"/>
    <property type="evidence" value="ECO:0007669"/>
    <property type="project" value="EnsemblFungi"/>
</dbReference>
<dbReference type="GO" id="GO:0007015">
    <property type="term" value="P:actin filament organization"/>
    <property type="evidence" value="ECO:0007669"/>
    <property type="project" value="EnsemblFungi"/>
</dbReference>
<dbReference type="SUPFAM" id="SSF54695">
    <property type="entry name" value="POZ domain"/>
    <property type="match status" value="1"/>
</dbReference>
<dbReference type="RefSeq" id="XP_020044587.1">
    <property type="nucleotide sequence ID" value="XM_020189787.1"/>
</dbReference>
<dbReference type="GO" id="GO:0071474">
    <property type="term" value="P:cellular hyperosmotic response"/>
    <property type="evidence" value="ECO:0007669"/>
    <property type="project" value="EnsemblFungi"/>
</dbReference>
<sequence length="327" mass="37006">NSPTSQQDDDYNTLINLNIRGSLFKITREELVSLPESILLCLFPNGLFYDINGNPITNLTENDIVYVNYSPICFNYIIKTFNDVSNSYYQLHPNLFNNNSISNNNNNSLDLNSSITSDVLLDKPAIIVLREDLDFYCIPPIKGLTHSQLLEIKIIIGNHLAQNLNIFNGLGYYANSNENSNSNSKPLGTAEKHLLDMLCSSGFKTDSIWGHRSMEPNRTVIESLALVRLKNENSFSEPNSPALNPVKSLSLSTSRSSNHNKKNTSSKLLLFWRKPARKCWWSNDIIEIDVPISIKNSNQFNDLQSQNKLNISVHIRRVWTLELSVIG</sequence>
<dbReference type="GO" id="GO:0034599">
    <property type="term" value="P:cellular response to oxidative stress"/>
    <property type="evidence" value="ECO:0007669"/>
    <property type="project" value="EnsemblFungi"/>
</dbReference>
<evidence type="ECO:0008006" key="4">
    <source>
        <dbReference type="Google" id="ProtNLM"/>
    </source>
</evidence>
<dbReference type="EMBL" id="KV454493">
    <property type="protein sequence ID" value="ODV58280.1"/>
    <property type="molecule type" value="Genomic_DNA"/>
</dbReference>
<dbReference type="GO" id="GO:0034605">
    <property type="term" value="P:cellular response to heat"/>
    <property type="evidence" value="ECO:0007669"/>
    <property type="project" value="EnsemblFungi"/>
</dbReference>
<evidence type="ECO:0000256" key="1">
    <source>
        <dbReference type="SAM" id="MobiDB-lite"/>
    </source>
</evidence>
<dbReference type="FunCoup" id="A0A1D2V9E4">
    <property type="interactions" value="37"/>
</dbReference>
<protein>
    <recommendedName>
        <fullName evidence="4">Growth regulation protein</fullName>
    </recommendedName>
</protein>
<feature type="compositionally biased region" description="Low complexity" evidence="1">
    <location>
        <begin position="248"/>
        <end position="257"/>
    </location>
</feature>
<evidence type="ECO:0000313" key="3">
    <source>
        <dbReference type="Proteomes" id="UP000095038"/>
    </source>
</evidence>
<dbReference type="GeneID" id="30963423"/>
<accession>A0A1D2V9E4</accession>
<dbReference type="GO" id="GO:0010628">
    <property type="term" value="P:positive regulation of gene expression"/>
    <property type="evidence" value="ECO:0007669"/>
    <property type="project" value="EnsemblFungi"/>
</dbReference>
<gene>
    <name evidence="2" type="ORF">ASCRUDRAFT_23280</name>
</gene>
<feature type="non-terminal residue" evidence="2">
    <location>
        <position position="327"/>
    </location>
</feature>
<dbReference type="GO" id="GO:1904262">
    <property type="term" value="P:negative regulation of TORC1 signaling"/>
    <property type="evidence" value="ECO:0007669"/>
    <property type="project" value="EnsemblFungi"/>
</dbReference>
<keyword evidence="3" id="KW-1185">Reference proteome</keyword>
<dbReference type="Proteomes" id="UP000095038">
    <property type="component" value="Unassembled WGS sequence"/>
</dbReference>
<name>A0A1D2V9E4_9ASCO</name>